<dbReference type="EMBL" id="BAAAMJ010000034">
    <property type="protein sequence ID" value="GAA1923799.1"/>
    <property type="molecule type" value="Genomic_DNA"/>
</dbReference>
<feature type="region of interest" description="Disordered" evidence="1">
    <location>
        <begin position="61"/>
        <end position="99"/>
    </location>
</feature>
<keyword evidence="3" id="KW-1185">Reference proteome</keyword>
<gene>
    <name evidence="2" type="ORF">GCM10009716_35240</name>
</gene>
<feature type="compositionally biased region" description="Low complexity" evidence="1">
    <location>
        <begin position="61"/>
        <end position="83"/>
    </location>
</feature>
<evidence type="ECO:0000313" key="3">
    <source>
        <dbReference type="Proteomes" id="UP001501303"/>
    </source>
</evidence>
<organism evidence="2 3">
    <name type="scientific">Streptomyces sodiiphilus</name>
    <dbReference type="NCBI Taxonomy" id="226217"/>
    <lineage>
        <taxon>Bacteria</taxon>
        <taxon>Bacillati</taxon>
        <taxon>Actinomycetota</taxon>
        <taxon>Actinomycetes</taxon>
        <taxon>Kitasatosporales</taxon>
        <taxon>Streptomycetaceae</taxon>
        <taxon>Streptomyces</taxon>
    </lineage>
</organism>
<evidence type="ECO:0000256" key="1">
    <source>
        <dbReference type="SAM" id="MobiDB-lite"/>
    </source>
</evidence>
<comment type="caution">
    <text evidence="2">The sequence shown here is derived from an EMBL/GenBank/DDBJ whole genome shotgun (WGS) entry which is preliminary data.</text>
</comment>
<evidence type="ECO:0000313" key="2">
    <source>
        <dbReference type="EMBL" id="GAA1923799.1"/>
    </source>
</evidence>
<accession>A0ABN2PJW8</accession>
<sequence length="99" mass="10015">MHFYWAQPLIGIFVGLWGNPAVRGFPSGRARRAAVASGISARATIGSWVPRWGTVPGAAAFHAPADAGQGTSPAPGRAAPSGPRAGGGRQPAGVTRRCA</sequence>
<protein>
    <submittedName>
        <fullName evidence="2">Uncharacterized protein</fullName>
    </submittedName>
</protein>
<name>A0ABN2PJW8_9ACTN</name>
<proteinExistence type="predicted"/>
<dbReference type="Proteomes" id="UP001501303">
    <property type="component" value="Unassembled WGS sequence"/>
</dbReference>
<reference evidence="2 3" key="1">
    <citation type="journal article" date="2019" name="Int. J. Syst. Evol. Microbiol.">
        <title>The Global Catalogue of Microorganisms (GCM) 10K type strain sequencing project: providing services to taxonomists for standard genome sequencing and annotation.</title>
        <authorList>
            <consortium name="The Broad Institute Genomics Platform"/>
            <consortium name="The Broad Institute Genome Sequencing Center for Infectious Disease"/>
            <person name="Wu L."/>
            <person name="Ma J."/>
        </authorList>
    </citation>
    <scope>NUCLEOTIDE SEQUENCE [LARGE SCALE GENOMIC DNA]</scope>
    <source>
        <strain evidence="2 3">JCM 13581</strain>
    </source>
</reference>